<dbReference type="AlphaFoldDB" id="A0A517XW18"/>
<keyword evidence="1" id="KW-0472">Membrane</keyword>
<evidence type="ECO:0008006" key="4">
    <source>
        <dbReference type="Google" id="ProtNLM"/>
    </source>
</evidence>
<evidence type="ECO:0000313" key="2">
    <source>
        <dbReference type="EMBL" id="QDU21664.1"/>
    </source>
</evidence>
<gene>
    <name evidence="2" type="ORF">ETAA1_36350</name>
</gene>
<dbReference type="KEGG" id="uli:ETAA1_36350"/>
<feature type="transmembrane region" description="Helical" evidence="1">
    <location>
        <begin position="168"/>
        <end position="187"/>
    </location>
</feature>
<keyword evidence="1" id="KW-1133">Transmembrane helix</keyword>
<name>A0A517XW18_9BACT</name>
<feature type="transmembrane region" description="Helical" evidence="1">
    <location>
        <begin position="334"/>
        <end position="354"/>
    </location>
</feature>
<proteinExistence type="predicted"/>
<dbReference type="OrthoDB" id="251424at2"/>
<sequence length="770" mass="86501">MGESTPADPPAPAERIPLPSRRVRVGWYVLAAVASTVLIAAGYRVDRLNLREPLDYDLDVLLILPMVKATVENGHHWEISRMGFPGRYELYDFPVVDHLHFAVVWLIGRFTSDAVLVFNLYHLLTWPLTAVTAMWAFRRLGLTHPFACAGGILYAFQPYHYLRGEFHYFLAAYWVIPLTWLPALALCKGELPFFTRRPDGSYALALKTRATGWQVLLAAATASAGAYYAFFACALYCAAGCYGWIVHRTWRTAASAALLTGLVVVFGVLNHAPAIAHVLRHDRTAVTERFPQDSELYGMKIAHLILPIDAHHVFAFRRAKAAYTGTFELNNENACASLGAVASVGFLGLLGVLVVPNRLGWPYRPLAVLTLFMLLYATIGGFSAVFNLLVFDQIRCPNRFSIYMAFLCLLAPLWWLDGRLLDRPGARRYRVAAAVGLVALGVADQTPAPWFSQYVVEQVEKQAGRFRNDREFFARVEEAAPGARVFCLPYMPFPEVPRLHELRAYEHARFYVHTATLVSSYGAIKFRETDEWLRSVAADDPQRRVVRVVAGGFDGLFVDGRGYGSQAEANGVVQEVRKAVPQGVQLPQIVHKDGRQVFLDLRPFRDWLRAKDPAYLDREAERERDYVALCFIRGFPSSLPWGQENLHRQGYRSAAFQIVNPSDRTRTFELTATFSSIHPGPFRVTLAGAPALTWQNRPDGPGPLDDVFTFHGEQKDRPSEQLRRTFRLEIPPGRHTVRVRSEGPPDLITGTTQPIHYDLTDVTFTEVPGR</sequence>
<feature type="transmembrane region" description="Helical" evidence="1">
    <location>
        <begin position="366"/>
        <end position="388"/>
    </location>
</feature>
<dbReference type="Proteomes" id="UP000319576">
    <property type="component" value="Chromosome"/>
</dbReference>
<feature type="transmembrane region" description="Helical" evidence="1">
    <location>
        <begin position="215"/>
        <end position="245"/>
    </location>
</feature>
<reference evidence="2 3" key="1">
    <citation type="submission" date="2019-02" db="EMBL/GenBank/DDBJ databases">
        <title>Deep-cultivation of Planctomycetes and their phenomic and genomic characterization uncovers novel biology.</title>
        <authorList>
            <person name="Wiegand S."/>
            <person name="Jogler M."/>
            <person name="Boedeker C."/>
            <person name="Pinto D."/>
            <person name="Vollmers J."/>
            <person name="Rivas-Marin E."/>
            <person name="Kohn T."/>
            <person name="Peeters S.H."/>
            <person name="Heuer A."/>
            <person name="Rast P."/>
            <person name="Oberbeckmann S."/>
            <person name="Bunk B."/>
            <person name="Jeske O."/>
            <person name="Meyerdierks A."/>
            <person name="Storesund J.E."/>
            <person name="Kallscheuer N."/>
            <person name="Luecker S."/>
            <person name="Lage O.M."/>
            <person name="Pohl T."/>
            <person name="Merkel B.J."/>
            <person name="Hornburger P."/>
            <person name="Mueller R.-W."/>
            <person name="Bruemmer F."/>
            <person name="Labrenz M."/>
            <person name="Spormann A.M."/>
            <person name="Op den Camp H."/>
            <person name="Overmann J."/>
            <person name="Amann R."/>
            <person name="Jetten M.S.M."/>
            <person name="Mascher T."/>
            <person name="Medema M.H."/>
            <person name="Devos D.P."/>
            <person name="Kaster A.-K."/>
            <person name="Ovreas L."/>
            <person name="Rohde M."/>
            <person name="Galperin M.Y."/>
            <person name="Jogler C."/>
        </authorList>
    </citation>
    <scope>NUCLEOTIDE SEQUENCE [LARGE SCALE GENOMIC DNA]</scope>
    <source>
        <strain evidence="2 3">ETA_A1</strain>
    </source>
</reference>
<feature type="transmembrane region" description="Helical" evidence="1">
    <location>
        <begin position="25"/>
        <end position="45"/>
    </location>
</feature>
<keyword evidence="3" id="KW-1185">Reference proteome</keyword>
<evidence type="ECO:0000256" key="1">
    <source>
        <dbReference type="SAM" id="Phobius"/>
    </source>
</evidence>
<feature type="transmembrane region" description="Helical" evidence="1">
    <location>
        <begin position="400"/>
        <end position="416"/>
    </location>
</feature>
<accession>A0A517XW18</accession>
<protein>
    <recommendedName>
        <fullName evidence="4">YfhO family protein</fullName>
    </recommendedName>
</protein>
<feature type="transmembrane region" description="Helical" evidence="1">
    <location>
        <begin position="257"/>
        <end position="279"/>
    </location>
</feature>
<organism evidence="2 3">
    <name type="scientific">Urbifossiella limnaea</name>
    <dbReference type="NCBI Taxonomy" id="2528023"/>
    <lineage>
        <taxon>Bacteria</taxon>
        <taxon>Pseudomonadati</taxon>
        <taxon>Planctomycetota</taxon>
        <taxon>Planctomycetia</taxon>
        <taxon>Gemmatales</taxon>
        <taxon>Gemmataceae</taxon>
        <taxon>Urbifossiella</taxon>
    </lineage>
</organism>
<dbReference type="RefSeq" id="WP_145240785.1">
    <property type="nucleotide sequence ID" value="NZ_CP036273.1"/>
</dbReference>
<dbReference type="EMBL" id="CP036273">
    <property type="protein sequence ID" value="QDU21664.1"/>
    <property type="molecule type" value="Genomic_DNA"/>
</dbReference>
<evidence type="ECO:0000313" key="3">
    <source>
        <dbReference type="Proteomes" id="UP000319576"/>
    </source>
</evidence>
<keyword evidence="1" id="KW-0812">Transmembrane</keyword>